<reference evidence="2" key="1">
    <citation type="journal article" date="2020" name="Stud. Mycol.">
        <title>101 Dothideomycetes genomes: a test case for predicting lifestyles and emergence of pathogens.</title>
        <authorList>
            <person name="Haridas S."/>
            <person name="Albert R."/>
            <person name="Binder M."/>
            <person name="Bloem J."/>
            <person name="Labutti K."/>
            <person name="Salamov A."/>
            <person name="Andreopoulos B."/>
            <person name="Baker S."/>
            <person name="Barry K."/>
            <person name="Bills G."/>
            <person name="Bluhm B."/>
            <person name="Cannon C."/>
            <person name="Castanera R."/>
            <person name="Culley D."/>
            <person name="Daum C."/>
            <person name="Ezra D."/>
            <person name="Gonzalez J."/>
            <person name="Henrissat B."/>
            <person name="Kuo A."/>
            <person name="Liang C."/>
            <person name="Lipzen A."/>
            <person name="Lutzoni F."/>
            <person name="Magnuson J."/>
            <person name="Mondo S."/>
            <person name="Nolan M."/>
            <person name="Ohm R."/>
            <person name="Pangilinan J."/>
            <person name="Park H.-J."/>
            <person name="Ramirez L."/>
            <person name="Alfaro M."/>
            <person name="Sun H."/>
            <person name="Tritt A."/>
            <person name="Yoshinaga Y."/>
            <person name="Zwiers L.-H."/>
            <person name="Turgeon B."/>
            <person name="Goodwin S."/>
            <person name="Spatafora J."/>
            <person name="Crous P."/>
            <person name="Grigoriev I."/>
        </authorList>
    </citation>
    <scope>NUCLEOTIDE SEQUENCE</scope>
    <source>
        <strain evidence="2">CBS 260.36</strain>
    </source>
</reference>
<organism evidence="2 3">
    <name type="scientific">Myriangium duriaei CBS 260.36</name>
    <dbReference type="NCBI Taxonomy" id="1168546"/>
    <lineage>
        <taxon>Eukaryota</taxon>
        <taxon>Fungi</taxon>
        <taxon>Dikarya</taxon>
        <taxon>Ascomycota</taxon>
        <taxon>Pezizomycotina</taxon>
        <taxon>Dothideomycetes</taxon>
        <taxon>Dothideomycetidae</taxon>
        <taxon>Myriangiales</taxon>
        <taxon>Myriangiaceae</taxon>
        <taxon>Myriangium</taxon>
    </lineage>
</organism>
<keyword evidence="3" id="KW-1185">Reference proteome</keyword>
<name>A0A9P4MK99_9PEZI</name>
<comment type="caution">
    <text evidence="2">The sequence shown here is derived from an EMBL/GenBank/DDBJ whole genome shotgun (WGS) entry which is preliminary data.</text>
</comment>
<proteinExistence type="predicted"/>
<protein>
    <submittedName>
        <fullName evidence="2">Uncharacterized protein</fullName>
    </submittedName>
</protein>
<gene>
    <name evidence="2" type="ORF">K461DRAFT_322991</name>
</gene>
<feature type="region of interest" description="Disordered" evidence="1">
    <location>
        <begin position="1"/>
        <end position="29"/>
    </location>
</feature>
<dbReference type="AlphaFoldDB" id="A0A9P4MK99"/>
<evidence type="ECO:0000256" key="1">
    <source>
        <dbReference type="SAM" id="MobiDB-lite"/>
    </source>
</evidence>
<accession>A0A9P4MK99</accession>
<dbReference type="Proteomes" id="UP000799439">
    <property type="component" value="Unassembled WGS sequence"/>
</dbReference>
<sequence>MARYSGEPFGVAGIHETATNSTVDEIKTPHATVRLSTPALRATGSWYTLHWRPDDKSTILTKSINQEAHERKKERDRKKKERQKERAHLKAALNKKERASGAGSSADGPAQKSDG</sequence>
<evidence type="ECO:0000313" key="3">
    <source>
        <dbReference type="Proteomes" id="UP000799439"/>
    </source>
</evidence>
<dbReference type="OrthoDB" id="4588652at2759"/>
<feature type="region of interest" description="Disordered" evidence="1">
    <location>
        <begin position="60"/>
        <end position="115"/>
    </location>
</feature>
<evidence type="ECO:0000313" key="2">
    <source>
        <dbReference type="EMBL" id="KAF2150581.1"/>
    </source>
</evidence>
<feature type="compositionally biased region" description="Basic and acidic residues" evidence="1">
    <location>
        <begin position="82"/>
        <end position="99"/>
    </location>
</feature>
<dbReference type="EMBL" id="ML996089">
    <property type="protein sequence ID" value="KAF2150581.1"/>
    <property type="molecule type" value="Genomic_DNA"/>
</dbReference>